<dbReference type="NCBIfam" id="TIGR01487">
    <property type="entry name" value="Pglycolate_arch"/>
    <property type="match status" value="1"/>
</dbReference>
<dbReference type="PANTHER" id="PTHR10000:SF8">
    <property type="entry name" value="HAD SUPERFAMILY HYDROLASE-LIKE, TYPE 3"/>
    <property type="match status" value="1"/>
</dbReference>
<dbReference type="PANTHER" id="PTHR10000">
    <property type="entry name" value="PHOSPHOSERINE PHOSPHATASE"/>
    <property type="match status" value="1"/>
</dbReference>
<evidence type="ECO:0000256" key="2">
    <source>
        <dbReference type="ARBA" id="ARBA00022801"/>
    </source>
</evidence>
<comment type="cofactor">
    <cofactor evidence="5">
        <name>Mg(2+)</name>
        <dbReference type="ChEBI" id="CHEBI:18420"/>
    </cofactor>
</comment>
<protein>
    <recommendedName>
        <fullName evidence="5 6">Phosphoglycolate phosphatase</fullName>
        <shortName evidence="5">PGP</shortName>
        <shortName evidence="5">PGPase</shortName>
        <ecNumber evidence="5 6">3.1.3.18</ecNumber>
    </recommendedName>
</protein>
<comment type="catalytic activity">
    <reaction evidence="5">
        <text>2-phosphoglycolate + H2O = glycolate + phosphate</text>
        <dbReference type="Rhea" id="RHEA:14369"/>
        <dbReference type="ChEBI" id="CHEBI:15377"/>
        <dbReference type="ChEBI" id="CHEBI:29805"/>
        <dbReference type="ChEBI" id="CHEBI:43474"/>
        <dbReference type="ChEBI" id="CHEBI:58033"/>
        <dbReference type="EC" id="3.1.3.18"/>
    </reaction>
</comment>
<dbReference type="GO" id="GO:0005829">
    <property type="term" value="C:cytosol"/>
    <property type="evidence" value="ECO:0007669"/>
    <property type="project" value="TreeGrafter"/>
</dbReference>
<dbReference type="Gene3D" id="3.90.1070.10">
    <property type="match status" value="1"/>
</dbReference>
<sequence>MELKLILVDVDGTLTIDRDTYILELDAIRALREVQKLGFKVGIVSGNSYPVLRALYTYLGFNGGIVAENGCVVYYDRLYEVCEKIDKGLITEFEKLFNVRGSWQNPFKCCDLTFTPPKLTEEMVKWAREKGLYIKTSGYAIHISKSKKGKGDGVRFLLSLLGVSKNDVIGIGDSDTDVEFLEEVGFKVVVGNGEEKVKKLGNYITKEKSGKGVAEFVNMLIVNRGDIHGRNRGADL</sequence>
<keyword evidence="2 5" id="KW-0378">Hydrolase</keyword>
<dbReference type="InterPro" id="IPR006382">
    <property type="entry name" value="PGPase"/>
</dbReference>
<dbReference type="EC" id="3.1.3.18" evidence="5 6"/>
<dbReference type="InterPro" id="IPR023214">
    <property type="entry name" value="HAD_sf"/>
</dbReference>
<feature type="binding site" evidence="5">
    <location>
        <position position="173"/>
    </location>
    <ligand>
        <name>Mg(2+)</name>
        <dbReference type="ChEBI" id="CHEBI:18420"/>
    </ligand>
</feature>
<dbReference type="Pfam" id="PF08282">
    <property type="entry name" value="Hydrolase_3"/>
    <property type="match status" value="2"/>
</dbReference>
<evidence type="ECO:0000256" key="5">
    <source>
        <dbReference type="HAMAP-Rule" id="MF_01419"/>
    </source>
</evidence>
<proteinExistence type="inferred from homology"/>
<feature type="binding site" evidence="5">
    <location>
        <position position="150"/>
    </location>
    <ligand>
        <name>substrate</name>
    </ligand>
</feature>
<comment type="similarity">
    <text evidence="5">Belongs to the archaeal SPP-like hydrolase family.</text>
</comment>
<dbReference type="Proteomes" id="UP000423396">
    <property type="component" value="Chromosome"/>
</dbReference>
<evidence type="ECO:0000256" key="1">
    <source>
        <dbReference type="ARBA" id="ARBA00022723"/>
    </source>
</evidence>
<reference evidence="7 8" key="1">
    <citation type="submission" date="2019-10" db="EMBL/GenBank/DDBJ databases">
        <title>Genome Sequences from Six Type Strain Members of the Archaeal Family Sulfolobaceae: Acidianus ambivalens, Acidianus infernus, Metallosphaera prunae, Stygiolobus azoricus, Sulfolobus metallicus, and Sulfurisphaera ohwakuensis.</title>
        <authorList>
            <person name="Counts J.A."/>
            <person name="Kelly R.M."/>
        </authorList>
    </citation>
    <scope>NUCLEOTIDE SEQUENCE [LARGE SCALE GENOMIC DNA]</scope>
    <source>
        <strain evidence="7 8">FC6</strain>
    </source>
</reference>
<dbReference type="SUPFAM" id="SSF56784">
    <property type="entry name" value="HAD-like"/>
    <property type="match status" value="1"/>
</dbReference>
<dbReference type="EMBL" id="CP045483">
    <property type="protein sequence ID" value="QGR19410.1"/>
    <property type="molecule type" value="Genomic_DNA"/>
</dbReference>
<name>A0A650CNI2_9CREN</name>
<organism evidence="7 8">
    <name type="scientific">Stygiolobus azoricus</name>
    <dbReference type="NCBI Taxonomy" id="41675"/>
    <lineage>
        <taxon>Archaea</taxon>
        <taxon>Thermoproteota</taxon>
        <taxon>Thermoprotei</taxon>
        <taxon>Sulfolobales</taxon>
        <taxon>Sulfolobaceae</taxon>
        <taxon>Stygiolobus</taxon>
    </lineage>
</organism>
<dbReference type="GO" id="GO:0008967">
    <property type="term" value="F:phosphoglycolate phosphatase activity"/>
    <property type="evidence" value="ECO:0007669"/>
    <property type="project" value="UniProtKB-UniRule"/>
</dbReference>
<feature type="binding site" evidence="5">
    <location>
        <position position="177"/>
    </location>
    <ligand>
        <name>Mg(2+)</name>
        <dbReference type="ChEBI" id="CHEBI:18420"/>
    </ligand>
</feature>
<feature type="binding site" evidence="5">
    <location>
        <position position="11"/>
    </location>
    <ligand>
        <name>Mg(2+)</name>
        <dbReference type="ChEBI" id="CHEBI:18420"/>
    </ligand>
</feature>
<keyword evidence="1 5" id="KW-0479">Metal-binding</keyword>
<keyword evidence="8" id="KW-1185">Reference proteome</keyword>
<keyword evidence="4 5" id="KW-0119">Carbohydrate metabolism</keyword>
<gene>
    <name evidence="7" type="ORF">D1868_05040</name>
</gene>
<dbReference type="OrthoDB" id="120822at2157"/>
<evidence type="ECO:0000313" key="8">
    <source>
        <dbReference type="Proteomes" id="UP000423396"/>
    </source>
</evidence>
<keyword evidence="3 5" id="KW-0460">Magnesium</keyword>
<dbReference type="KEGG" id="sazo:D1868_05040"/>
<evidence type="ECO:0000256" key="4">
    <source>
        <dbReference type="ARBA" id="ARBA00023277"/>
    </source>
</evidence>
<dbReference type="InterPro" id="IPR036412">
    <property type="entry name" value="HAD-like_sf"/>
</dbReference>
<feature type="binding site" evidence="5">
    <location>
        <position position="9"/>
    </location>
    <ligand>
        <name>Mg(2+)</name>
        <dbReference type="ChEBI" id="CHEBI:18420"/>
    </ligand>
</feature>
<evidence type="ECO:0000256" key="3">
    <source>
        <dbReference type="ARBA" id="ARBA00022842"/>
    </source>
</evidence>
<evidence type="ECO:0000313" key="7">
    <source>
        <dbReference type="EMBL" id="QGR19410.1"/>
    </source>
</evidence>
<evidence type="ECO:0000256" key="6">
    <source>
        <dbReference type="NCBIfam" id="TIGR01487"/>
    </source>
</evidence>
<dbReference type="HAMAP" id="MF_01419">
    <property type="entry name" value="GPH_hydrolase_arch"/>
    <property type="match status" value="1"/>
</dbReference>
<accession>A0A650CNI2</accession>
<dbReference type="AlphaFoldDB" id="A0A650CNI2"/>
<dbReference type="GO" id="GO:0000287">
    <property type="term" value="F:magnesium ion binding"/>
    <property type="evidence" value="ECO:0007669"/>
    <property type="project" value="InterPro"/>
</dbReference>
<feature type="active site" description="Nucleophile" evidence="5">
    <location>
        <position position="9"/>
    </location>
</feature>
<dbReference type="Gene3D" id="3.40.50.1000">
    <property type="entry name" value="HAD superfamily/HAD-like"/>
    <property type="match status" value="1"/>
</dbReference>
<dbReference type="CDD" id="cd07514">
    <property type="entry name" value="HAD_Pase"/>
    <property type="match status" value="1"/>
</dbReference>
<comment type="function">
    <text evidence="5">Catalyzes the dephosphorylation of 2-phosphoglycolate.</text>
</comment>